<keyword evidence="1" id="KW-1133">Transmembrane helix</keyword>
<proteinExistence type="predicted"/>
<comment type="caution">
    <text evidence="2">The sequence shown here is derived from an EMBL/GenBank/DDBJ whole genome shotgun (WGS) entry which is preliminary data.</text>
</comment>
<sequence>MSGMDAAARIRTDNVMTLWFVGLGLATTAGFAAYAFGPWTWALCGGTWCGQPDIQFLTAFFLAVIVVPLFAAGVGISLLVRGLLVRRPMSPAVAGTVAAPTGPLMVGLMAATYPTPWFPYAIVVAVGAVLVAVMTRIARS</sequence>
<feature type="transmembrane region" description="Helical" evidence="1">
    <location>
        <begin position="16"/>
        <end position="36"/>
    </location>
</feature>
<keyword evidence="1" id="KW-0812">Transmembrane</keyword>
<keyword evidence="3" id="KW-1185">Reference proteome</keyword>
<evidence type="ECO:0000256" key="1">
    <source>
        <dbReference type="SAM" id="Phobius"/>
    </source>
</evidence>
<name>A0ABN2AW35_9ACTN</name>
<accession>A0ABN2AW35</accession>
<dbReference type="Proteomes" id="UP001501470">
    <property type="component" value="Unassembled WGS sequence"/>
</dbReference>
<feature type="transmembrane region" description="Helical" evidence="1">
    <location>
        <begin position="117"/>
        <end position="138"/>
    </location>
</feature>
<evidence type="ECO:0000313" key="2">
    <source>
        <dbReference type="EMBL" id="GAA1526518.1"/>
    </source>
</evidence>
<evidence type="ECO:0000313" key="3">
    <source>
        <dbReference type="Proteomes" id="UP001501470"/>
    </source>
</evidence>
<protein>
    <recommendedName>
        <fullName evidence="4">Integral membrane protein</fullName>
    </recommendedName>
</protein>
<gene>
    <name evidence="2" type="ORF">GCM10009827_049140</name>
</gene>
<feature type="transmembrane region" description="Helical" evidence="1">
    <location>
        <begin position="56"/>
        <end position="80"/>
    </location>
</feature>
<keyword evidence="1" id="KW-0472">Membrane</keyword>
<feature type="transmembrane region" description="Helical" evidence="1">
    <location>
        <begin position="92"/>
        <end position="111"/>
    </location>
</feature>
<organism evidence="2 3">
    <name type="scientific">Dactylosporangium maewongense</name>
    <dbReference type="NCBI Taxonomy" id="634393"/>
    <lineage>
        <taxon>Bacteria</taxon>
        <taxon>Bacillati</taxon>
        <taxon>Actinomycetota</taxon>
        <taxon>Actinomycetes</taxon>
        <taxon>Micromonosporales</taxon>
        <taxon>Micromonosporaceae</taxon>
        <taxon>Dactylosporangium</taxon>
    </lineage>
</organism>
<reference evidence="2 3" key="1">
    <citation type="journal article" date="2019" name="Int. J. Syst. Evol. Microbiol.">
        <title>The Global Catalogue of Microorganisms (GCM) 10K type strain sequencing project: providing services to taxonomists for standard genome sequencing and annotation.</title>
        <authorList>
            <consortium name="The Broad Institute Genomics Platform"/>
            <consortium name="The Broad Institute Genome Sequencing Center for Infectious Disease"/>
            <person name="Wu L."/>
            <person name="Ma J."/>
        </authorList>
    </citation>
    <scope>NUCLEOTIDE SEQUENCE [LARGE SCALE GENOMIC DNA]</scope>
    <source>
        <strain evidence="2 3">JCM 15933</strain>
    </source>
</reference>
<evidence type="ECO:0008006" key="4">
    <source>
        <dbReference type="Google" id="ProtNLM"/>
    </source>
</evidence>
<dbReference type="EMBL" id="BAAAQD010000009">
    <property type="protein sequence ID" value="GAA1526518.1"/>
    <property type="molecule type" value="Genomic_DNA"/>
</dbReference>